<keyword evidence="1" id="KW-0732">Signal</keyword>
<keyword evidence="3" id="KW-1185">Reference proteome</keyword>
<dbReference type="OrthoDB" id="291007at2759"/>
<evidence type="ECO:0000313" key="2">
    <source>
        <dbReference type="EMBL" id="RPA83950.1"/>
    </source>
</evidence>
<feature type="signal peptide" evidence="1">
    <location>
        <begin position="1"/>
        <end position="21"/>
    </location>
</feature>
<evidence type="ECO:0000256" key="1">
    <source>
        <dbReference type="SAM" id="SignalP"/>
    </source>
</evidence>
<dbReference type="Proteomes" id="UP000275078">
    <property type="component" value="Unassembled WGS sequence"/>
</dbReference>
<protein>
    <submittedName>
        <fullName evidence="2">Uncharacterized protein</fullName>
    </submittedName>
</protein>
<dbReference type="AlphaFoldDB" id="A0A3N4IIG9"/>
<accession>A0A3N4IIG9</accession>
<sequence>MRISTFVTAAVALASGSVISAAPTPAELHKRALEVIYLSKCQYGTVSAGAQGWNLEVEFYENTNNSQNGQVPSTENRSTDIWTWEWEPQRPTHFATDKGQYAVFPTTTFSYDLVADAYSKDVGVDAGKWKATNGWHHDWVCKRDSGRRLYSVGGGANGYWRVCYAEFYCMH</sequence>
<feature type="chain" id="PRO_5018127916" evidence="1">
    <location>
        <begin position="22"/>
        <end position="171"/>
    </location>
</feature>
<reference evidence="2 3" key="1">
    <citation type="journal article" date="2018" name="Nat. Ecol. Evol.">
        <title>Pezizomycetes genomes reveal the molecular basis of ectomycorrhizal truffle lifestyle.</title>
        <authorList>
            <person name="Murat C."/>
            <person name="Payen T."/>
            <person name="Noel B."/>
            <person name="Kuo A."/>
            <person name="Morin E."/>
            <person name="Chen J."/>
            <person name="Kohler A."/>
            <person name="Krizsan K."/>
            <person name="Balestrini R."/>
            <person name="Da Silva C."/>
            <person name="Montanini B."/>
            <person name="Hainaut M."/>
            <person name="Levati E."/>
            <person name="Barry K.W."/>
            <person name="Belfiori B."/>
            <person name="Cichocki N."/>
            <person name="Clum A."/>
            <person name="Dockter R.B."/>
            <person name="Fauchery L."/>
            <person name="Guy J."/>
            <person name="Iotti M."/>
            <person name="Le Tacon F."/>
            <person name="Lindquist E.A."/>
            <person name="Lipzen A."/>
            <person name="Malagnac F."/>
            <person name="Mello A."/>
            <person name="Molinier V."/>
            <person name="Miyauchi S."/>
            <person name="Poulain J."/>
            <person name="Riccioni C."/>
            <person name="Rubini A."/>
            <person name="Sitrit Y."/>
            <person name="Splivallo R."/>
            <person name="Traeger S."/>
            <person name="Wang M."/>
            <person name="Zifcakova L."/>
            <person name="Wipf D."/>
            <person name="Zambonelli A."/>
            <person name="Paolocci F."/>
            <person name="Nowrousian M."/>
            <person name="Ottonello S."/>
            <person name="Baldrian P."/>
            <person name="Spatafora J.W."/>
            <person name="Henrissat B."/>
            <person name="Nagy L.G."/>
            <person name="Aury J.M."/>
            <person name="Wincker P."/>
            <person name="Grigoriev I.V."/>
            <person name="Bonfante P."/>
            <person name="Martin F.M."/>
        </authorList>
    </citation>
    <scope>NUCLEOTIDE SEQUENCE [LARGE SCALE GENOMIC DNA]</scope>
    <source>
        <strain evidence="2 3">RN42</strain>
    </source>
</reference>
<evidence type="ECO:0000313" key="3">
    <source>
        <dbReference type="Proteomes" id="UP000275078"/>
    </source>
</evidence>
<name>A0A3N4IIG9_ASCIM</name>
<dbReference type="EMBL" id="ML119661">
    <property type="protein sequence ID" value="RPA83950.1"/>
    <property type="molecule type" value="Genomic_DNA"/>
</dbReference>
<organism evidence="2 3">
    <name type="scientific">Ascobolus immersus RN42</name>
    <dbReference type="NCBI Taxonomy" id="1160509"/>
    <lineage>
        <taxon>Eukaryota</taxon>
        <taxon>Fungi</taxon>
        <taxon>Dikarya</taxon>
        <taxon>Ascomycota</taxon>
        <taxon>Pezizomycotina</taxon>
        <taxon>Pezizomycetes</taxon>
        <taxon>Pezizales</taxon>
        <taxon>Ascobolaceae</taxon>
        <taxon>Ascobolus</taxon>
    </lineage>
</organism>
<proteinExistence type="predicted"/>
<gene>
    <name evidence="2" type="ORF">BJ508DRAFT_323946</name>
</gene>